<protein>
    <submittedName>
        <fullName evidence="2">Uncharacterized protein</fullName>
    </submittedName>
</protein>
<keyword evidence="1" id="KW-1185">Reference proteome</keyword>
<name>A0A914LJ83_MELIC</name>
<sequence>MSFTDPIWNLIIDSDFFPSRTPIRKFFENPTRLSQRIFSNWNMCIIFSFYNNSRDENFKKNFVGV</sequence>
<dbReference type="AlphaFoldDB" id="A0A914LJ83"/>
<proteinExistence type="predicted"/>
<organism evidence="1 2">
    <name type="scientific">Meloidogyne incognita</name>
    <name type="common">Southern root-knot nematode worm</name>
    <name type="synonym">Oxyuris incognita</name>
    <dbReference type="NCBI Taxonomy" id="6306"/>
    <lineage>
        <taxon>Eukaryota</taxon>
        <taxon>Metazoa</taxon>
        <taxon>Ecdysozoa</taxon>
        <taxon>Nematoda</taxon>
        <taxon>Chromadorea</taxon>
        <taxon>Rhabditida</taxon>
        <taxon>Tylenchina</taxon>
        <taxon>Tylenchomorpha</taxon>
        <taxon>Tylenchoidea</taxon>
        <taxon>Meloidogynidae</taxon>
        <taxon>Meloidogyninae</taxon>
        <taxon>Meloidogyne</taxon>
        <taxon>Meloidogyne incognita group</taxon>
    </lineage>
</organism>
<accession>A0A914LJ83</accession>
<reference evidence="2" key="1">
    <citation type="submission" date="2022-11" db="UniProtKB">
        <authorList>
            <consortium name="WormBaseParasite"/>
        </authorList>
    </citation>
    <scope>IDENTIFICATION</scope>
</reference>
<dbReference type="WBParaSite" id="Minc3s00550g14134">
    <property type="protein sequence ID" value="Minc3s00550g14134"/>
    <property type="gene ID" value="Minc3s00550g14134"/>
</dbReference>
<evidence type="ECO:0000313" key="2">
    <source>
        <dbReference type="WBParaSite" id="Minc3s00550g14134"/>
    </source>
</evidence>
<evidence type="ECO:0000313" key="1">
    <source>
        <dbReference type="Proteomes" id="UP000887563"/>
    </source>
</evidence>
<dbReference type="Proteomes" id="UP000887563">
    <property type="component" value="Unplaced"/>
</dbReference>